<feature type="region of interest" description="Disordered" evidence="3">
    <location>
        <begin position="20"/>
        <end position="106"/>
    </location>
</feature>
<accession>A0A485LGL1</accession>
<dbReference type="SUPFAM" id="SSF47473">
    <property type="entry name" value="EF-hand"/>
    <property type="match status" value="1"/>
</dbReference>
<dbReference type="AlphaFoldDB" id="A0A485LGL1"/>
<feature type="coiled-coil region" evidence="2">
    <location>
        <begin position="248"/>
        <end position="289"/>
    </location>
</feature>
<dbReference type="PANTHER" id="PTHR34894">
    <property type="entry name" value="SAM-DEPENDENT METHYLTRANSFERASE RSMI, CONSERVED SITE"/>
    <property type="match status" value="1"/>
</dbReference>
<evidence type="ECO:0000259" key="4">
    <source>
        <dbReference type="PROSITE" id="PS50222"/>
    </source>
</evidence>
<keyword evidence="7" id="KW-1185">Reference proteome</keyword>
<dbReference type="PROSITE" id="PS00018">
    <property type="entry name" value="EF_HAND_1"/>
    <property type="match status" value="1"/>
</dbReference>
<protein>
    <submittedName>
        <fullName evidence="6">Aste57867_19358 protein</fullName>
    </submittedName>
</protein>
<dbReference type="GO" id="GO:0005509">
    <property type="term" value="F:calcium ion binding"/>
    <property type="evidence" value="ECO:0007669"/>
    <property type="project" value="InterPro"/>
</dbReference>
<dbReference type="OrthoDB" id="195966at2759"/>
<reference evidence="6 7" key="1">
    <citation type="submission" date="2019-03" db="EMBL/GenBank/DDBJ databases">
        <authorList>
            <person name="Gaulin E."/>
            <person name="Dumas B."/>
        </authorList>
    </citation>
    <scope>NUCLEOTIDE SEQUENCE [LARGE SCALE GENOMIC DNA]</scope>
    <source>
        <strain evidence="6">CBS 568.67</strain>
    </source>
</reference>
<proteinExistence type="predicted"/>
<dbReference type="PANTHER" id="PTHR34894:SF5">
    <property type="entry name" value="EF-HAND DOMAIN-CONTAINING PROTEIN"/>
    <property type="match status" value="1"/>
</dbReference>
<evidence type="ECO:0000313" key="5">
    <source>
        <dbReference type="EMBL" id="KAF0689086.1"/>
    </source>
</evidence>
<evidence type="ECO:0000313" key="7">
    <source>
        <dbReference type="Proteomes" id="UP000332933"/>
    </source>
</evidence>
<evidence type="ECO:0000256" key="1">
    <source>
        <dbReference type="ARBA" id="ARBA00022837"/>
    </source>
</evidence>
<feature type="coiled-coil region" evidence="2">
    <location>
        <begin position="441"/>
        <end position="475"/>
    </location>
</feature>
<feature type="region of interest" description="Disordered" evidence="3">
    <location>
        <begin position="485"/>
        <end position="515"/>
    </location>
</feature>
<dbReference type="CDD" id="cd00051">
    <property type="entry name" value="EFh"/>
    <property type="match status" value="1"/>
</dbReference>
<dbReference type="Gene3D" id="1.10.238.10">
    <property type="entry name" value="EF-hand"/>
    <property type="match status" value="1"/>
</dbReference>
<keyword evidence="1" id="KW-0106">Calcium</keyword>
<sequence>MTCCRPKSSGKLAVSKVCDLRDPDNTTTSEAPLARPQTSYNHYPFSGMTHNTTPRLASNRRPMQKPSSASCTRPSPRRPPPSTPRRSSNNSDDPPRTAASSSSSWLAATRPVSPLPVAPAAVVDHLAHELHPHVKPGDLAQVHDWLQSLDRESHHFTSYFLFCELKFQETAVLTTGKDVPNRLRTAVAFHCLRQATSLFGRYQNVLDTICQNLGCAIYTDYDRLAHDDGRDVPALEWYGRAIPYFEMSERHRDEADTARERLSTVENEKQELEDELQLVRSQCDALRRLQGRVSHRPSLVMQLQGMGTMDKVDMIYKSFQSFDEPNRRNILVGLIQTAEPRLSSDTMYDIVNVMDHDEVEKLAHQLMRDFGATAPSAKKAPNPNVAKLQRLVTGFGATLKEMNKPLPVTTSASTAQNPEDQAERATFEKMLLLKTEMQQMKENHEVELQFEADKIKLLEEECKEWMAKYHDALKRIPKPVDTADQSIQADLGGGGGDLKRKKKRGGGDMYMSNDDDDDDGFHGISDIIADANLSAKKIRKIFSKKRAMTLDDVTGQIVSLYQAKMTQDIHDDNNGKPRASFLNLIDDLFILYYGLKELAIGQLIVVDTAIHKYCETNARVRLFGMLVGSNATVCATQPMGPSPEAIDFFMFVVGVLFHVGHYTTQYEHALAVAKLLKARFGDGVPHSPRSTRIAVQEAIHVVQICFAFDSTTESQEESEVIQLVQALALNESIDIDQFLEQVMLHWFSMYDTQVAFMQKLFHSMDRDKNGVLEFHEFSGVVQKLDPEMTQRDTLAMYNRVAGADNVIDCKEFTAAMISHQQHLILKTYFGNAKLKDNPGRRPSLKFQPQKTLEHLSTLRDHVISTADDVAAPAASVDTNESAVRPGRKASVANLPCNILGRLRDMANKNATDEFVDDEPEETIASVATSKRRSFSSENWDTNIDDIISSVMARDGKLG</sequence>
<feature type="compositionally biased region" description="Polar residues" evidence="3">
    <location>
        <begin position="25"/>
        <end position="41"/>
    </location>
</feature>
<evidence type="ECO:0000256" key="3">
    <source>
        <dbReference type="SAM" id="MobiDB-lite"/>
    </source>
</evidence>
<organism evidence="6 7">
    <name type="scientific">Aphanomyces stellatus</name>
    <dbReference type="NCBI Taxonomy" id="120398"/>
    <lineage>
        <taxon>Eukaryota</taxon>
        <taxon>Sar</taxon>
        <taxon>Stramenopiles</taxon>
        <taxon>Oomycota</taxon>
        <taxon>Saprolegniomycetes</taxon>
        <taxon>Saprolegniales</taxon>
        <taxon>Verrucalvaceae</taxon>
        <taxon>Aphanomyces</taxon>
    </lineage>
</organism>
<dbReference type="Proteomes" id="UP000332933">
    <property type="component" value="Unassembled WGS sequence"/>
</dbReference>
<dbReference type="EMBL" id="VJMH01006520">
    <property type="protein sequence ID" value="KAF0689086.1"/>
    <property type="molecule type" value="Genomic_DNA"/>
</dbReference>
<dbReference type="InterPro" id="IPR018247">
    <property type="entry name" value="EF_Hand_1_Ca_BS"/>
</dbReference>
<dbReference type="EMBL" id="CAADRA010006541">
    <property type="protein sequence ID" value="VFT96072.1"/>
    <property type="molecule type" value="Genomic_DNA"/>
</dbReference>
<evidence type="ECO:0000256" key="2">
    <source>
        <dbReference type="SAM" id="Coils"/>
    </source>
</evidence>
<name>A0A485LGL1_9STRA</name>
<reference evidence="5" key="2">
    <citation type="submission" date="2019-06" db="EMBL/GenBank/DDBJ databases">
        <title>Genomics analysis of Aphanomyces spp. identifies a new class of oomycete effector associated with host adaptation.</title>
        <authorList>
            <person name="Gaulin E."/>
        </authorList>
    </citation>
    <scope>NUCLEOTIDE SEQUENCE</scope>
    <source>
        <strain evidence="5">CBS 578.67</strain>
    </source>
</reference>
<dbReference type="InterPro" id="IPR002048">
    <property type="entry name" value="EF_hand_dom"/>
</dbReference>
<evidence type="ECO:0000313" key="6">
    <source>
        <dbReference type="EMBL" id="VFT96072.1"/>
    </source>
</evidence>
<feature type="domain" description="EF-hand" evidence="4">
    <location>
        <begin position="752"/>
        <end position="787"/>
    </location>
</feature>
<dbReference type="PROSITE" id="PS50222">
    <property type="entry name" value="EF_HAND_2"/>
    <property type="match status" value="1"/>
</dbReference>
<dbReference type="SMART" id="SM00054">
    <property type="entry name" value="EFh"/>
    <property type="match status" value="1"/>
</dbReference>
<dbReference type="InterPro" id="IPR011992">
    <property type="entry name" value="EF-hand-dom_pair"/>
</dbReference>
<keyword evidence="2" id="KW-0175">Coiled coil</keyword>
<gene>
    <name evidence="6" type="primary">Aste57867_19358</name>
    <name evidence="5" type="ORF">As57867_019294</name>
    <name evidence="6" type="ORF">ASTE57867_19358</name>
</gene>